<dbReference type="Proteomes" id="UP000289738">
    <property type="component" value="Chromosome B06"/>
</dbReference>
<name>A0A444YWI7_ARAHY</name>
<dbReference type="AlphaFoldDB" id="A0A444YWI7"/>
<proteinExistence type="predicted"/>
<sequence length="69" mass="7740">MACAGQFYCEFLDEETDNGGQLVDIGFGGQEYKAVIHEFEESADIAFIKGWYQTQSKPNSLVVKKQIIC</sequence>
<organism evidence="1 2">
    <name type="scientific">Arachis hypogaea</name>
    <name type="common">Peanut</name>
    <dbReference type="NCBI Taxonomy" id="3818"/>
    <lineage>
        <taxon>Eukaryota</taxon>
        <taxon>Viridiplantae</taxon>
        <taxon>Streptophyta</taxon>
        <taxon>Embryophyta</taxon>
        <taxon>Tracheophyta</taxon>
        <taxon>Spermatophyta</taxon>
        <taxon>Magnoliopsida</taxon>
        <taxon>eudicotyledons</taxon>
        <taxon>Gunneridae</taxon>
        <taxon>Pentapetalae</taxon>
        <taxon>rosids</taxon>
        <taxon>fabids</taxon>
        <taxon>Fabales</taxon>
        <taxon>Fabaceae</taxon>
        <taxon>Papilionoideae</taxon>
        <taxon>50 kb inversion clade</taxon>
        <taxon>dalbergioids sensu lato</taxon>
        <taxon>Dalbergieae</taxon>
        <taxon>Pterocarpus clade</taxon>
        <taxon>Arachis</taxon>
    </lineage>
</organism>
<gene>
    <name evidence="1" type="ORF">Ahy_B06g086045</name>
</gene>
<evidence type="ECO:0000313" key="1">
    <source>
        <dbReference type="EMBL" id="RYR06292.1"/>
    </source>
</evidence>
<accession>A0A444YWI7</accession>
<evidence type="ECO:0000313" key="2">
    <source>
        <dbReference type="Proteomes" id="UP000289738"/>
    </source>
</evidence>
<protein>
    <submittedName>
        <fullName evidence="1">Uncharacterized protein</fullName>
    </submittedName>
</protein>
<dbReference type="EMBL" id="SDMP01000016">
    <property type="protein sequence ID" value="RYR06292.1"/>
    <property type="molecule type" value="Genomic_DNA"/>
</dbReference>
<reference evidence="1 2" key="1">
    <citation type="submission" date="2019-01" db="EMBL/GenBank/DDBJ databases">
        <title>Sequencing of cultivated peanut Arachis hypogaea provides insights into genome evolution and oil improvement.</title>
        <authorList>
            <person name="Chen X."/>
        </authorList>
    </citation>
    <scope>NUCLEOTIDE SEQUENCE [LARGE SCALE GENOMIC DNA]</scope>
    <source>
        <strain evidence="2">cv. Fuhuasheng</strain>
        <tissue evidence="1">Leaves</tissue>
    </source>
</reference>
<keyword evidence="2" id="KW-1185">Reference proteome</keyword>
<comment type="caution">
    <text evidence="1">The sequence shown here is derived from an EMBL/GenBank/DDBJ whole genome shotgun (WGS) entry which is preliminary data.</text>
</comment>